<dbReference type="SUPFAM" id="SSF49899">
    <property type="entry name" value="Concanavalin A-like lectins/glucanases"/>
    <property type="match status" value="1"/>
</dbReference>
<evidence type="ECO:0000259" key="4">
    <source>
        <dbReference type="PROSITE" id="PS51762"/>
    </source>
</evidence>
<dbReference type="GO" id="GO:0005975">
    <property type="term" value="P:carbohydrate metabolic process"/>
    <property type="evidence" value="ECO:0007669"/>
    <property type="project" value="InterPro"/>
</dbReference>
<feature type="chain" id="PRO_5043544834" evidence="3">
    <location>
        <begin position="19"/>
        <end position="319"/>
    </location>
</feature>
<dbReference type="InterPro" id="IPR000757">
    <property type="entry name" value="Beta-glucanase-like"/>
</dbReference>
<proteinExistence type="inferred from homology"/>
<organism evidence="5 6">
    <name type="scientific">Capnocytophaga haemolytica</name>
    <dbReference type="NCBI Taxonomy" id="45243"/>
    <lineage>
        <taxon>Bacteria</taxon>
        <taxon>Pseudomonadati</taxon>
        <taxon>Bacteroidota</taxon>
        <taxon>Flavobacteriia</taxon>
        <taxon>Flavobacteriales</taxon>
        <taxon>Flavobacteriaceae</taxon>
        <taxon>Capnocytophaga</taxon>
    </lineage>
</organism>
<comment type="similarity">
    <text evidence="1">Belongs to the glycosyl hydrolase 16 family.</text>
</comment>
<protein>
    <submittedName>
        <fullName evidence="5">Glucan endo-1,3-beta-glucosidase A1</fullName>
        <ecNumber evidence="5">3.2.1.39</ecNumber>
    </submittedName>
</protein>
<dbReference type="PANTHER" id="PTHR10963">
    <property type="entry name" value="GLYCOSYL HYDROLASE-RELATED"/>
    <property type="match status" value="1"/>
</dbReference>
<sequence length="319" mass="35866">MKRSIGSISLLLTLAMVACSKSDDHQSGTDDNPLSPTTPKAPEGWVYYGGDEFNGEAIDSKKWFIYGTNGKNDAYGRPQGMIHTYRPEMVALAKSSDGAQVLRITSEKRTDGNQIHGHTAWWSGAISSREVNMYYPLYCRIDIRAKVANDLGTWHALWSRHYKGASTAELDLAEFFSRVNGRDKVSQSLHLHNNKTNKLDINVSATGRQDRRTTIEGISTRWHIYSVSVEPTEKATEAVITFLVDDKKVYSYRTDSREANLHNKFITDATSDKRTDRVWDVIINGGIGGKNEGILYPDAQLKKVVTEVDYVRVFVPKKK</sequence>
<dbReference type="Gene3D" id="2.60.120.200">
    <property type="match status" value="1"/>
</dbReference>
<accession>A0AAX2H1F2</accession>
<dbReference type="AlphaFoldDB" id="A0AAX2H1F2"/>
<reference evidence="5 6" key="1">
    <citation type="submission" date="2017-06" db="EMBL/GenBank/DDBJ databases">
        <authorList>
            <consortium name="Pathogen Informatics"/>
        </authorList>
    </citation>
    <scope>NUCLEOTIDE SEQUENCE [LARGE SCALE GENOMIC DNA]</scope>
    <source>
        <strain evidence="5 6">NCTC12947</strain>
    </source>
</reference>
<feature type="region of interest" description="Disordered" evidence="2">
    <location>
        <begin position="22"/>
        <end position="41"/>
    </location>
</feature>
<feature type="domain" description="GH16" evidence="4">
    <location>
        <begin position="25"/>
        <end position="319"/>
    </location>
</feature>
<name>A0AAX2H1F2_9FLAO</name>
<evidence type="ECO:0000313" key="5">
    <source>
        <dbReference type="EMBL" id="SNV14485.1"/>
    </source>
</evidence>
<evidence type="ECO:0000256" key="2">
    <source>
        <dbReference type="SAM" id="MobiDB-lite"/>
    </source>
</evidence>
<evidence type="ECO:0000256" key="1">
    <source>
        <dbReference type="ARBA" id="ARBA00006865"/>
    </source>
</evidence>
<gene>
    <name evidence="5" type="primary">glcA</name>
    <name evidence="5" type="ORF">SAMEA44541418_01867</name>
</gene>
<dbReference type="Proteomes" id="UP000215539">
    <property type="component" value="Chromosome 1"/>
</dbReference>
<evidence type="ECO:0000256" key="3">
    <source>
        <dbReference type="SAM" id="SignalP"/>
    </source>
</evidence>
<dbReference type="PROSITE" id="PS51257">
    <property type="entry name" value="PROKAR_LIPOPROTEIN"/>
    <property type="match status" value="1"/>
</dbReference>
<dbReference type="Pfam" id="PF00722">
    <property type="entry name" value="Glyco_hydro_16"/>
    <property type="match status" value="1"/>
</dbReference>
<evidence type="ECO:0000313" key="6">
    <source>
        <dbReference type="Proteomes" id="UP000215539"/>
    </source>
</evidence>
<feature type="compositionally biased region" description="Polar residues" evidence="2">
    <location>
        <begin position="29"/>
        <end position="38"/>
    </location>
</feature>
<dbReference type="InterPro" id="IPR013320">
    <property type="entry name" value="ConA-like_dom_sf"/>
</dbReference>
<feature type="signal peptide" evidence="3">
    <location>
        <begin position="1"/>
        <end position="18"/>
    </location>
</feature>
<dbReference type="EC" id="3.2.1.39" evidence="5"/>
<dbReference type="PROSITE" id="PS51762">
    <property type="entry name" value="GH16_2"/>
    <property type="match status" value="1"/>
</dbReference>
<dbReference type="InterPro" id="IPR050546">
    <property type="entry name" value="Glycosyl_Hydrlase_16"/>
</dbReference>
<dbReference type="RefSeq" id="WP_082752998.1">
    <property type="nucleotide sequence ID" value="NZ_CP014227.1"/>
</dbReference>
<keyword evidence="5" id="KW-0326">Glycosidase</keyword>
<keyword evidence="5" id="KW-0378">Hydrolase</keyword>
<dbReference type="EMBL" id="LT906449">
    <property type="protein sequence ID" value="SNV14485.1"/>
    <property type="molecule type" value="Genomic_DNA"/>
</dbReference>
<keyword evidence="3" id="KW-0732">Signal</keyword>
<dbReference type="PANTHER" id="PTHR10963:SF55">
    <property type="entry name" value="GLYCOSIDE HYDROLASE FAMILY 16 PROTEIN"/>
    <property type="match status" value="1"/>
</dbReference>
<dbReference type="GO" id="GO:0042973">
    <property type="term" value="F:glucan endo-1,3-beta-D-glucosidase activity"/>
    <property type="evidence" value="ECO:0007669"/>
    <property type="project" value="UniProtKB-EC"/>
</dbReference>